<evidence type="ECO:0000256" key="13">
    <source>
        <dbReference type="ARBA" id="ARBA00023180"/>
    </source>
</evidence>
<dbReference type="OrthoDB" id="410592at2759"/>
<evidence type="ECO:0000256" key="7">
    <source>
        <dbReference type="ARBA" id="ARBA00022737"/>
    </source>
</evidence>
<keyword evidence="10 14" id="KW-0401">Integrin</keyword>
<keyword evidence="4" id="KW-0245">EGF-like domain</keyword>
<comment type="caution">
    <text evidence="18">The sequence shown here is derived from an EMBL/GenBank/DDBJ whole genome shotgun (WGS) entry which is preliminary data.</text>
</comment>
<keyword evidence="13" id="KW-0325">Glycoprotein</keyword>
<keyword evidence="12" id="KW-1015">Disulfide bond</keyword>
<dbReference type="Proteomes" id="UP000663880">
    <property type="component" value="Unassembled WGS sequence"/>
</dbReference>
<dbReference type="SUPFAM" id="SSF103575">
    <property type="entry name" value="Plexin repeat"/>
    <property type="match status" value="1"/>
</dbReference>
<proteinExistence type="inferred from homology"/>
<keyword evidence="5 14" id="KW-0812">Transmembrane</keyword>
<dbReference type="GO" id="GO:0007160">
    <property type="term" value="P:cell-matrix adhesion"/>
    <property type="evidence" value="ECO:0007669"/>
    <property type="project" value="TreeGrafter"/>
</dbReference>
<dbReference type="Pfam" id="PF17205">
    <property type="entry name" value="PSI_integrin"/>
    <property type="match status" value="1"/>
</dbReference>
<feature type="region of interest" description="Disordered" evidence="15">
    <location>
        <begin position="901"/>
        <end position="923"/>
    </location>
</feature>
<keyword evidence="8 14" id="KW-0130">Cell adhesion</keyword>
<feature type="chain" id="PRO_5032458661" description="Integrin beta" evidence="16">
    <location>
        <begin position="19"/>
        <end position="1078"/>
    </location>
</feature>
<keyword evidence="7" id="KW-0677">Repeat</keyword>
<feature type="signal peptide" evidence="16">
    <location>
        <begin position="1"/>
        <end position="18"/>
    </location>
</feature>
<dbReference type="PANTHER" id="PTHR10082">
    <property type="entry name" value="INTEGRIN BETA SUBUNIT"/>
    <property type="match status" value="1"/>
</dbReference>
<organism evidence="18 19">
    <name type="scientific">Pieris macdunnoughi</name>
    <dbReference type="NCBI Taxonomy" id="345717"/>
    <lineage>
        <taxon>Eukaryota</taxon>
        <taxon>Metazoa</taxon>
        <taxon>Ecdysozoa</taxon>
        <taxon>Arthropoda</taxon>
        <taxon>Hexapoda</taxon>
        <taxon>Insecta</taxon>
        <taxon>Pterygota</taxon>
        <taxon>Neoptera</taxon>
        <taxon>Endopterygota</taxon>
        <taxon>Lepidoptera</taxon>
        <taxon>Glossata</taxon>
        <taxon>Ditrysia</taxon>
        <taxon>Papilionoidea</taxon>
        <taxon>Pieridae</taxon>
        <taxon>Pierinae</taxon>
        <taxon>Pieris</taxon>
    </lineage>
</organism>
<feature type="compositionally biased region" description="Polar residues" evidence="15">
    <location>
        <begin position="906"/>
        <end position="918"/>
    </location>
</feature>
<evidence type="ECO:0000256" key="5">
    <source>
        <dbReference type="ARBA" id="ARBA00022692"/>
    </source>
</evidence>
<accession>A0A821MVJ6</accession>
<name>A0A821MVJ6_9NEOP</name>
<dbReference type="GO" id="GO:0008305">
    <property type="term" value="C:integrin complex"/>
    <property type="evidence" value="ECO:0007669"/>
    <property type="project" value="TreeGrafter"/>
</dbReference>
<keyword evidence="3" id="KW-1003">Cell membrane</keyword>
<evidence type="ECO:0000256" key="6">
    <source>
        <dbReference type="ARBA" id="ARBA00022729"/>
    </source>
</evidence>
<evidence type="ECO:0000256" key="11">
    <source>
        <dbReference type="ARBA" id="ARBA00023136"/>
    </source>
</evidence>
<evidence type="ECO:0000256" key="15">
    <source>
        <dbReference type="SAM" id="MobiDB-lite"/>
    </source>
</evidence>
<dbReference type="FunFam" id="3.40.50.410:FF:000002">
    <property type="entry name" value="Integrin beta"/>
    <property type="match status" value="1"/>
</dbReference>
<evidence type="ECO:0000256" key="9">
    <source>
        <dbReference type="ARBA" id="ARBA00022989"/>
    </source>
</evidence>
<evidence type="ECO:0000313" key="19">
    <source>
        <dbReference type="Proteomes" id="UP000663880"/>
    </source>
</evidence>
<dbReference type="InterPro" id="IPR015812">
    <property type="entry name" value="Integrin_bsu"/>
</dbReference>
<dbReference type="InterPro" id="IPR036465">
    <property type="entry name" value="vWFA_dom_sf"/>
</dbReference>
<evidence type="ECO:0000256" key="12">
    <source>
        <dbReference type="ARBA" id="ARBA00023157"/>
    </source>
</evidence>
<reference evidence="18" key="1">
    <citation type="submission" date="2021-02" db="EMBL/GenBank/DDBJ databases">
        <authorList>
            <person name="Steward A R."/>
        </authorList>
    </citation>
    <scope>NUCLEOTIDE SEQUENCE</scope>
</reference>
<evidence type="ECO:0000313" key="18">
    <source>
        <dbReference type="EMBL" id="CAF4773203.1"/>
    </source>
</evidence>
<evidence type="ECO:0000256" key="16">
    <source>
        <dbReference type="SAM" id="SignalP"/>
    </source>
</evidence>
<evidence type="ECO:0000256" key="2">
    <source>
        <dbReference type="ARBA" id="ARBA00007449"/>
    </source>
</evidence>
<comment type="similarity">
    <text evidence="2 14">Belongs to the integrin beta chain family.</text>
</comment>
<sequence>MTTRTIIVWVCLLAVCYGQRAEHLLAQNPCSSKTTCSDCARTATCAWCFAPEFNGPRCFNPAMEGGTAGCDEAYIFNPDNQQSIDPMYNRELTRAKGRMGIGMESGYYEESMSSSSSSSSGSSVKGGGGYMAAGAGENLVQIKPQRVKLQLRMNQMQKMSFSYAQAQDYPVDLYYLMDLSRSMKNDKEKLSTLGSLLSSTMRNITSNFRIGFGSFVDKLVMPYVSTVPKNLISPCDGCAAPYGYKNQMSLSNDTDFFDKAVAQADVSGNLDAPEGGFDAIMQAVVCKQEIGWREHARKLLVFSTDAGFHYAGDGKLGGIVQPNDGECHMEDNSYTHSTVQDYPSISQINLKVKEHAINVIFAVTAEQINVYEQLSRHIEGSSSGILSDDSDNVVDLVREQYNKITSTVEMKDTSSDAVQIMYYSSCLGSKDKLVQTNKCEGLKIPRLPPDLYEQSIPAVNSDLEESRATLNDQPTTLSVDDQFSMTVSNELPSTSTQEDDNSQLYQDLSSTATVSQQAISSTPKNKKSACLFCDHVEKKVGKRRIYVTFPQSEATVETIKSMAAKLNDSKLLTKLENPQSVAYHSNCFSLYQMSLKQQCKEHSEPRYWHKNRQFHQSAFSAISEIIMAEIIEKNRIMYFTDLLSQYKSLLLEFSEGQVRAEDLQEYRAENLENKIIKALGDRVTIESSLGPTKRKIVYQYDMDSSRLALEIAKLQSTEKNRCRDVAYELRNCITSQERMKLPVNLTPEDVILGECNIPEQLFNFVCDLVQGPDTRRKNSDDDLVKIKSVCSDLIYIVTKGRVKPSKHLTLGLSMKSMTSSRKVLTILNRYGHTIGYNLAEEIETEMTYSSQKENNVIPAGISRVDGLSTHVAFDNFDRFVDTATGKDTLHDTVGIIYQFRSENDDPNNMDSSDTSDSESLGAYVHEGPTEPLARVRKRRRFEAPSKEIRPFVKTPFTSMTFLPFQTITEIIDACHSGKLIAIDKDLIWSMSLSRIDSVPMWLGYNCKISIDGSKIQKVEYLSPINESPTSLAVVQETLNIAKEVAKNCNQQQIIATYDLAIAKLACRFNILKNQNLTF</sequence>
<comment type="subcellular location">
    <subcellularLocation>
        <location evidence="1 14">Cell membrane</location>
        <topology evidence="1 14">Single-pass type I membrane protein</topology>
    </subcellularLocation>
</comment>
<evidence type="ECO:0000259" key="17">
    <source>
        <dbReference type="SMART" id="SM00187"/>
    </source>
</evidence>
<evidence type="ECO:0000256" key="3">
    <source>
        <dbReference type="ARBA" id="ARBA00022475"/>
    </source>
</evidence>
<dbReference type="PRINTS" id="PR01186">
    <property type="entry name" value="INTEGRINB"/>
</dbReference>
<dbReference type="GO" id="GO:0016477">
    <property type="term" value="P:cell migration"/>
    <property type="evidence" value="ECO:0007669"/>
    <property type="project" value="TreeGrafter"/>
</dbReference>
<dbReference type="GO" id="GO:0033627">
    <property type="term" value="P:cell adhesion mediated by integrin"/>
    <property type="evidence" value="ECO:0007669"/>
    <property type="project" value="TreeGrafter"/>
</dbReference>
<dbReference type="GO" id="GO:0009986">
    <property type="term" value="C:cell surface"/>
    <property type="evidence" value="ECO:0007669"/>
    <property type="project" value="TreeGrafter"/>
</dbReference>
<dbReference type="EMBL" id="CAJOBZ010000003">
    <property type="protein sequence ID" value="CAF4773203.1"/>
    <property type="molecule type" value="Genomic_DNA"/>
</dbReference>
<dbReference type="SUPFAM" id="SSF53300">
    <property type="entry name" value="vWA-like"/>
    <property type="match status" value="1"/>
</dbReference>
<evidence type="ECO:0000256" key="4">
    <source>
        <dbReference type="ARBA" id="ARBA00022536"/>
    </source>
</evidence>
<dbReference type="Gene3D" id="2.60.40.1510">
    <property type="entry name" value="ntegrin, alpha v. Chain A, domain 3"/>
    <property type="match status" value="1"/>
</dbReference>
<protein>
    <recommendedName>
        <fullName evidence="14">Integrin beta</fullName>
    </recommendedName>
</protein>
<evidence type="ECO:0000256" key="8">
    <source>
        <dbReference type="ARBA" id="ARBA00022889"/>
    </source>
</evidence>
<evidence type="ECO:0000256" key="10">
    <source>
        <dbReference type="ARBA" id="ARBA00023037"/>
    </source>
</evidence>
<dbReference type="AlphaFoldDB" id="A0A821MVJ6"/>
<keyword evidence="9" id="KW-1133">Transmembrane helix</keyword>
<dbReference type="InterPro" id="IPR033760">
    <property type="entry name" value="Integrin_beta_N"/>
</dbReference>
<feature type="domain" description="Integrin beta subunit VWA" evidence="17">
    <location>
        <begin position="35"/>
        <end position="465"/>
    </location>
</feature>
<dbReference type="Gene3D" id="3.40.50.410">
    <property type="entry name" value="von Willebrand factor, type A domain"/>
    <property type="match status" value="1"/>
</dbReference>
<keyword evidence="19" id="KW-1185">Reference proteome</keyword>
<dbReference type="Pfam" id="PF00362">
    <property type="entry name" value="Integrin_beta"/>
    <property type="match status" value="1"/>
</dbReference>
<dbReference type="GO" id="GO:0007229">
    <property type="term" value="P:integrin-mediated signaling pathway"/>
    <property type="evidence" value="ECO:0007669"/>
    <property type="project" value="UniProtKB-KW"/>
</dbReference>
<dbReference type="SMART" id="SM00187">
    <property type="entry name" value="INB"/>
    <property type="match status" value="1"/>
</dbReference>
<evidence type="ECO:0000256" key="1">
    <source>
        <dbReference type="ARBA" id="ARBA00004251"/>
    </source>
</evidence>
<keyword evidence="11" id="KW-0472">Membrane</keyword>
<evidence type="ECO:0000256" key="14">
    <source>
        <dbReference type="RuleBase" id="RU000633"/>
    </source>
</evidence>
<dbReference type="GO" id="GO:0005178">
    <property type="term" value="F:integrin binding"/>
    <property type="evidence" value="ECO:0007669"/>
    <property type="project" value="TreeGrafter"/>
</dbReference>
<keyword evidence="6 16" id="KW-0732">Signal</keyword>
<dbReference type="PANTHER" id="PTHR10082:SF60">
    <property type="entry name" value="INTEGRIN BETA-PS"/>
    <property type="match status" value="1"/>
</dbReference>
<dbReference type="GO" id="GO:0098609">
    <property type="term" value="P:cell-cell adhesion"/>
    <property type="evidence" value="ECO:0007669"/>
    <property type="project" value="TreeGrafter"/>
</dbReference>
<dbReference type="GO" id="GO:0005925">
    <property type="term" value="C:focal adhesion"/>
    <property type="evidence" value="ECO:0007669"/>
    <property type="project" value="TreeGrafter"/>
</dbReference>
<gene>
    <name evidence="18" type="ORF">PMACD_LOCUS1940</name>
</gene>
<dbReference type="InterPro" id="IPR002369">
    <property type="entry name" value="Integrin_bsu_VWA"/>
</dbReference>